<dbReference type="PANTHER" id="PTHR47514">
    <property type="entry name" value="TRANSKETOLASE N-TERMINAL SECTION-RELATED"/>
    <property type="match status" value="1"/>
</dbReference>
<comment type="cofactor">
    <cofactor evidence="1">
        <name>thiamine diphosphate</name>
        <dbReference type="ChEBI" id="CHEBI:58937"/>
    </cofactor>
</comment>
<protein>
    <submittedName>
        <fullName evidence="5">Transketolase</fullName>
    </submittedName>
</protein>
<evidence type="ECO:0000313" key="6">
    <source>
        <dbReference type="Proteomes" id="UP001596548"/>
    </source>
</evidence>
<comment type="similarity">
    <text evidence="2">Belongs to the transketolase family.</text>
</comment>
<comment type="caution">
    <text evidence="5">The sequence shown here is derived from an EMBL/GenBank/DDBJ whole genome shotgun (WGS) entry which is preliminary data.</text>
</comment>
<reference evidence="6" key="1">
    <citation type="journal article" date="2019" name="Int. J. Syst. Evol. Microbiol.">
        <title>The Global Catalogue of Microorganisms (GCM) 10K type strain sequencing project: providing services to taxonomists for standard genome sequencing and annotation.</title>
        <authorList>
            <consortium name="The Broad Institute Genomics Platform"/>
            <consortium name="The Broad Institute Genome Sequencing Center for Infectious Disease"/>
            <person name="Wu L."/>
            <person name="Ma J."/>
        </authorList>
    </citation>
    <scope>NUCLEOTIDE SEQUENCE [LARGE SCALE GENOMIC DNA]</scope>
    <source>
        <strain evidence="6">XZYJT-10</strain>
    </source>
</reference>
<dbReference type="InterPro" id="IPR005474">
    <property type="entry name" value="Transketolase_N"/>
</dbReference>
<dbReference type="PANTHER" id="PTHR47514:SF1">
    <property type="entry name" value="TRANSKETOLASE N-TERMINAL SECTION-RELATED"/>
    <property type="match status" value="1"/>
</dbReference>
<sequence length="271" mass="29088">MNLDDLAGRRWTIRERILRMGASPTGAHVGGSLSAADILTVLYGAVLDVRPENPQWPERDRFVLSKGHASAALYAVFAEFGFLDPAECDTYGQAGGRLAGHPLRRLPGIEFPTGSLGHGLSLGVGLALGLRRAAASQRVFVLLGDGELQEGSVWEAVMAGSHLGLGNLTAIVDRNGWQISGTTEECLALEPLADRWRAFGWHTFEVDGHDLASLHGALTAAPGDGPRVVLARTIKGSGVPMFENRKKSHYVTMNPALHQRALAGLRTRSRM</sequence>
<evidence type="ECO:0000313" key="5">
    <source>
        <dbReference type="EMBL" id="MFC7277311.1"/>
    </source>
</evidence>
<dbReference type="CDD" id="cd02012">
    <property type="entry name" value="TPP_TK"/>
    <property type="match status" value="1"/>
</dbReference>
<organism evidence="5 6">
    <name type="scientific">Paractinoplanes rhizophilus</name>
    <dbReference type="NCBI Taxonomy" id="1416877"/>
    <lineage>
        <taxon>Bacteria</taxon>
        <taxon>Bacillati</taxon>
        <taxon>Actinomycetota</taxon>
        <taxon>Actinomycetes</taxon>
        <taxon>Micromonosporales</taxon>
        <taxon>Micromonosporaceae</taxon>
        <taxon>Paractinoplanes</taxon>
    </lineage>
</organism>
<dbReference type="Pfam" id="PF00456">
    <property type="entry name" value="Transketolase_N"/>
    <property type="match status" value="1"/>
</dbReference>
<name>A0ABW2HWU3_9ACTN</name>
<accession>A0ABW2HWU3</accession>
<evidence type="ECO:0000256" key="3">
    <source>
        <dbReference type="ARBA" id="ARBA00023052"/>
    </source>
</evidence>
<dbReference type="RefSeq" id="WP_378972723.1">
    <property type="nucleotide sequence ID" value="NZ_JBHTBJ010000021.1"/>
</dbReference>
<evidence type="ECO:0000259" key="4">
    <source>
        <dbReference type="Pfam" id="PF00456"/>
    </source>
</evidence>
<dbReference type="Proteomes" id="UP001596548">
    <property type="component" value="Unassembled WGS sequence"/>
</dbReference>
<dbReference type="Gene3D" id="3.40.50.970">
    <property type="match status" value="1"/>
</dbReference>
<dbReference type="SUPFAM" id="SSF52518">
    <property type="entry name" value="Thiamin diphosphate-binding fold (THDP-binding)"/>
    <property type="match status" value="1"/>
</dbReference>
<proteinExistence type="inferred from homology"/>
<dbReference type="InterPro" id="IPR029061">
    <property type="entry name" value="THDP-binding"/>
</dbReference>
<gene>
    <name evidence="5" type="ORF">ACFQS1_25240</name>
</gene>
<dbReference type="EMBL" id="JBHTBJ010000021">
    <property type="protein sequence ID" value="MFC7277311.1"/>
    <property type="molecule type" value="Genomic_DNA"/>
</dbReference>
<evidence type="ECO:0000256" key="2">
    <source>
        <dbReference type="ARBA" id="ARBA00007131"/>
    </source>
</evidence>
<evidence type="ECO:0000256" key="1">
    <source>
        <dbReference type="ARBA" id="ARBA00001964"/>
    </source>
</evidence>
<feature type="domain" description="Transketolase N-terminal" evidence="4">
    <location>
        <begin position="25"/>
        <end position="251"/>
    </location>
</feature>
<keyword evidence="3" id="KW-0786">Thiamine pyrophosphate</keyword>
<keyword evidence="6" id="KW-1185">Reference proteome</keyword>